<feature type="compositionally biased region" description="Low complexity" evidence="2">
    <location>
        <begin position="359"/>
        <end position="368"/>
    </location>
</feature>
<feature type="compositionally biased region" description="Gly residues" evidence="2">
    <location>
        <begin position="431"/>
        <end position="442"/>
    </location>
</feature>
<feature type="compositionally biased region" description="Acidic residues" evidence="2">
    <location>
        <begin position="254"/>
        <end position="270"/>
    </location>
</feature>
<feature type="region of interest" description="Disordered" evidence="2">
    <location>
        <begin position="248"/>
        <end position="450"/>
    </location>
</feature>
<reference evidence="4 5" key="1">
    <citation type="submission" date="2023-08" db="EMBL/GenBank/DDBJ databases">
        <title>Black Yeasts Isolated from many extreme environments.</title>
        <authorList>
            <person name="Coleine C."/>
            <person name="Stajich J.E."/>
            <person name="Selbmann L."/>
        </authorList>
    </citation>
    <scope>NUCLEOTIDE SEQUENCE [LARGE SCALE GENOMIC DNA]</scope>
    <source>
        <strain evidence="4 5">CCFEE 5885</strain>
    </source>
</reference>
<dbReference type="Pfam" id="PF26434">
    <property type="entry name" value="YAG7_C"/>
    <property type="match status" value="1"/>
</dbReference>
<evidence type="ECO:0000256" key="1">
    <source>
        <dbReference type="SAM" id="Coils"/>
    </source>
</evidence>
<dbReference type="InterPro" id="IPR058602">
    <property type="entry name" value="YAG7_dimerisation_dom"/>
</dbReference>
<feature type="compositionally biased region" description="Polar residues" evidence="2">
    <location>
        <begin position="328"/>
        <end position="346"/>
    </location>
</feature>
<evidence type="ECO:0000256" key="2">
    <source>
        <dbReference type="SAM" id="MobiDB-lite"/>
    </source>
</evidence>
<evidence type="ECO:0000259" key="3">
    <source>
        <dbReference type="Pfam" id="PF26434"/>
    </source>
</evidence>
<evidence type="ECO:0000313" key="4">
    <source>
        <dbReference type="EMBL" id="KAK5095381.1"/>
    </source>
</evidence>
<name>A0ABR0KGA5_9EURO</name>
<organism evidence="4 5">
    <name type="scientific">Lithohypha guttulata</name>
    <dbReference type="NCBI Taxonomy" id="1690604"/>
    <lineage>
        <taxon>Eukaryota</taxon>
        <taxon>Fungi</taxon>
        <taxon>Dikarya</taxon>
        <taxon>Ascomycota</taxon>
        <taxon>Pezizomycotina</taxon>
        <taxon>Eurotiomycetes</taxon>
        <taxon>Chaetothyriomycetidae</taxon>
        <taxon>Chaetothyriales</taxon>
        <taxon>Trichomeriaceae</taxon>
        <taxon>Lithohypha</taxon>
    </lineage>
</organism>
<protein>
    <recommendedName>
        <fullName evidence="3">YAG7-like dimerisation domain-containing protein</fullName>
    </recommendedName>
</protein>
<dbReference type="EMBL" id="JAVRRG010000028">
    <property type="protein sequence ID" value="KAK5095381.1"/>
    <property type="molecule type" value="Genomic_DNA"/>
</dbReference>
<feature type="region of interest" description="Disordered" evidence="2">
    <location>
        <begin position="1"/>
        <end position="50"/>
    </location>
</feature>
<feature type="domain" description="YAG7-like dimerisation" evidence="3">
    <location>
        <begin position="167"/>
        <end position="248"/>
    </location>
</feature>
<sequence>MSETSSVRMADNKSAKKRKAKATSATPPPADTSTEAKINGHTESDGDSPYLKELQKQIRNVNKKLAGISKTKATIAETGENNLDTLVQTKKINADQRAQIEKEGQLQEQLKEAESRHKAFLDFSNDLEARYEKQKDALKEELKEEHQAEIERLKEEDTQSSTKDSQTKVRDALQIACHFLHAAAFQRQKEDVDQVESDAYEAVLFHLYQGNSTAVDTIASLVDGTDEKIKNNNGEELDYTFAQLKSSAMSTTVEDADQQEPTEPAVEEPAEVPADKPADKPASDPTLANAGLTELEDTATVPATAADEEPPSAAPDQASIAEPGNAVAESSWNPEASMTTDNTQTGEDWVQVPRDPAETETGAPAPAAQQSTSNWADEAGAAAEENAPTPTTENDGFSEVRRDRGGRGRGGRGRGFDGRGRGRGRGEFRGRGGGRGRGGPRGGAPQAQAS</sequence>
<keyword evidence="5" id="KW-1185">Reference proteome</keyword>
<proteinExistence type="predicted"/>
<feature type="coiled-coil region" evidence="1">
    <location>
        <begin position="96"/>
        <end position="163"/>
    </location>
</feature>
<comment type="caution">
    <text evidence="4">The sequence shown here is derived from an EMBL/GenBank/DDBJ whole genome shotgun (WGS) entry which is preliminary data.</text>
</comment>
<accession>A0ABR0KGA5</accession>
<feature type="compositionally biased region" description="Low complexity" evidence="2">
    <location>
        <begin position="376"/>
        <end position="395"/>
    </location>
</feature>
<keyword evidence="1" id="KW-0175">Coiled coil</keyword>
<feature type="compositionally biased region" description="Basic and acidic residues" evidence="2">
    <location>
        <begin position="414"/>
        <end position="430"/>
    </location>
</feature>
<dbReference type="Proteomes" id="UP001345013">
    <property type="component" value="Unassembled WGS sequence"/>
</dbReference>
<evidence type="ECO:0000313" key="5">
    <source>
        <dbReference type="Proteomes" id="UP001345013"/>
    </source>
</evidence>
<feature type="compositionally biased region" description="Basic and acidic residues" evidence="2">
    <location>
        <begin position="273"/>
        <end position="282"/>
    </location>
</feature>
<gene>
    <name evidence="4" type="ORF">LTR24_003093</name>
</gene>